<sequence length="746" mass="83170">MSFKNTVASGVCVLFCASAHAQPALPADGDAASLPTNAPRQFRAVRVTQPPVIDGIIDDAVWQQAEAITDFHQTRPGNGTPTSERTEVYVVYDDDALYVAARMFDSDPELIAAPVIRHGQGMPSDDRLVVILDPFNTGRAGYRFETNLNAARHDSLYTSVSSFSLDWNTIWDVATSVDGQSWVAEIEIPFKSIPFDPAIETWGFNFGRAIRRRGEEMAWVSQNRTYNPSIVGQMTGISGISKGVGLDLVPSLSVNRRRDYDPTSKETTTEPSLDAFYRITPSLNAALTLNTDFSATEVDSRQVNLTRFNLFFPEKRDFFLNDSDLFQFGNIGGMAGGNDATSLGSRENARPFFSRRLGLSENGAPVDINFGGRISGRVGRWNIGTLAIRQDEFGPVDASDLFVTRVSANVLEDSGIGFIYTNGDPASNVDNSVVGVDFKYLNNRLQNGRTFEADAWYQQSDTPGLVGDDASFGFGLRMPNATGLRGRMAYKEVQQNFNPAMGYINRSDIRDLTMDAGYTHFFGGDVLQTVFSGIDAQRIERIEGGLQSQTLVYRLAELQTNTRDSLNLTFKSNEENVQRPFVIYSDQNRQVAIQPGRYQFNEQEISASTGGQREFSGSVSYLQGDFYNGERTNIRGSVSWNQSRFFVMSASYDWNDISLPQGDFVARLTSVSTQVAFSSTLYWITLTQYDNLSEELGINTRLQWIPRAGQEGFIVLNYNMQDRDKDNTFESAFSDLTVKFRYTFRF</sequence>
<dbReference type="Gene3D" id="2.60.40.1190">
    <property type="match status" value="1"/>
</dbReference>
<evidence type="ECO:0000313" key="5">
    <source>
        <dbReference type="Proteomes" id="UP000175669"/>
    </source>
</evidence>
<accession>A0A1E8CKX7</accession>
<feature type="signal peptide" evidence="1">
    <location>
        <begin position="1"/>
        <end position="21"/>
    </location>
</feature>
<dbReference type="RefSeq" id="WP_070116747.1">
    <property type="nucleotide sequence ID" value="NZ_MASR01000001.1"/>
</dbReference>
<organism evidence="4 5">
    <name type="scientific">Pseudohongiella acticola</name>
    <dbReference type="NCBI Taxonomy" id="1524254"/>
    <lineage>
        <taxon>Bacteria</taxon>
        <taxon>Pseudomonadati</taxon>
        <taxon>Pseudomonadota</taxon>
        <taxon>Gammaproteobacteria</taxon>
        <taxon>Pseudomonadales</taxon>
        <taxon>Pseudohongiellaceae</taxon>
        <taxon>Pseudohongiella</taxon>
    </lineage>
</organism>
<evidence type="ECO:0000259" key="2">
    <source>
        <dbReference type="Pfam" id="PF06452"/>
    </source>
</evidence>
<dbReference type="InterPro" id="IPR045670">
    <property type="entry name" value="DUF5916"/>
</dbReference>
<dbReference type="STRING" id="1524254.PHACT_08285"/>
<feature type="domain" description="DUF5916" evidence="3">
    <location>
        <begin position="246"/>
        <end position="331"/>
    </location>
</feature>
<dbReference type="Pfam" id="PF19313">
    <property type="entry name" value="DUF5916"/>
    <property type="match status" value="1"/>
</dbReference>
<feature type="chain" id="PRO_5009212237" evidence="1">
    <location>
        <begin position="22"/>
        <end position="746"/>
    </location>
</feature>
<keyword evidence="5" id="KW-1185">Reference proteome</keyword>
<dbReference type="SUPFAM" id="SSF49344">
    <property type="entry name" value="CBD9-like"/>
    <property type="match status" value="1"/>
</dbReference>
<evidence type="ECO:0000256" key="1">
    <source>
        <dbReference type="SAM" id="SignalP"/>
    </source>
</evidence>
<feature type="domain" description="Carbohydrate-binding" evidence="2">
    <location>
        <begin position="53"/>
        <end position="206"/>
    </location>
</feature>
<evidence type="ECO:0000259" key="3">
    <source>
        <dbReference type="Pfam" id="PF19313"/>
    </source>
</evidence>
<name>A0A1E8CKX7_9GAMM</name>
<keyword evidence="1" id="KW-0732">Signal</keyword>
<dbReference type="Pfam" id="PF06452">
    <property type="entry name" value="CBM9_1"/>
    <property type="match status" value="1"/>
</dbReference>
<reference evidence="5" key="1">
    <citation type="submission" date="2016-07" db="EMBL/GenBank/DDBJ databases">
        <authorList>
            <person name="Florea S."/>
            <person name="Webb J.S."/>
            <person name="Jaromczyk J."/>
            <person name="Schardl C.L."/>
        </authorList>
    </citation>
    <scope>NUCLEOTIDE SEQUENCE [LARGE SCALE GENOMIC DNA]</scope>
    <source>
        <strain evidence="5">KCTC 42131</strain>
    </source>
</reference>
<dbReference type="GO" id="GO:0004553">
    <property type="term" value="F:hydrolase activity, hydrolyzing O-glycosyl compounds"/>
    <property type="evidence" value="ECO:0007669"/>
    <property type="project" value="InterPro"/>
</dbReference>
<protein>
    <submittedName>
        <fullName evidence="4">Uncharacterized protein</fullName>
    </submittedName>
</protein>
<dbReference type="EMBL" id="MASR01000001">
    <property type="protein sequence ID" value="OFE13136.1"/>
    <property type="molecule type" value="Genomic_DNA"/>
</dbReference>
<dbReference type="AlphaFoldDB" id="A0A1E8CKX7"/>
<dbReference type="GO" id="GO:0030246">
    <property type="term" value="F:carbohydrate binding"/>
    <property type="evidence" value="ECO:0007669"/>
    <property type="project" value="InterPro"/>
</dbReference>
<dbReference type="Proteomes" id="UP000175669">
    <property type="component" value="Unassembled WGS sequence"/>
</dbReference>
<dbReference type="CDD" id="cd09618">
    <property type="entry name" value="CBM9_like_2"/>
    <property type="match status" value="1"/>
</dbReference>
<proteinExistence type="predicted"/>
<evidence type="ECO:0000313" key="4">
    <source>
        <dbReference type="EMBL" id="OFE13136.1"/>
    </source>
</evidence>
<dbReference type="GO" id="GO:0016052">
    <property type="term" value="P:carbohydrate catabolic process"/>
    <property type="evidence" value="ECO:0007669"/>
    <property type="project" value="InterPro"/>
</dbReference>
<comment type="caution">
    <text evidence="4">The sequence shown here is derived from an EMBL/GenBank/DDBJ whole genome shotgun (WGS) entry which is preliminary data.</text>
</comment>
<gene>
    <name evidence="4" type="ORF">PHACT_08285</name>
</gene>
<dbReference type="InterPro" id="IPR010502">
    <property type="entry name" value="Carb-bd_dom_fam9"/>
</dbReference>